<name>A0A143BIE0_9BACT</name>
<dbReference type="NCBIfam" id="TIGR00492">
    <property type="entry name" value="alr"/>
    <property type="match status" value="1"/>
</dbReference>
<organism evidence="8 9">
    <name type="scientific">Gemmatimonas phototrophica</name>
    <dbReference type="NCBI Taxonomy" id="1379270"/>
    <lineage>
        <taxon>Bacteria</taxon>
        <taxon>Pseudomonadati</taxon>
        <taxon>Gemmatimonadota</taxon>
        <taxon>Gemmatimonadia</taxon>
        <taxon>Gemmatimonadales</taxon>
        <taxon>Gemmatimonadaceae</taxon>
        <taxon>Gemmatimonas</taxon>
    </lineage>
</organism>
<evidence type="ECO:0000256" key="4">
    <source>
        <dbReference type="HAMAP-Rule" id="MF_01201"/>
    </source>
</evidence>
<dbReference type="GO" id="GO:0008784">
    <property type="term" value="F:alanine racemase activity"/>
    <property type="evidence" value="ECO:0007669"/>
    <property type="project" value="UniProtKB-UniRule"/>
</dbReference>
<keyword evidence="9" id="KW-1185">Reference proteome</keyword>
<dbReference type="SUPFAM" id="SSF51419">
    <property type="entry name" value="PLP-binding barrel"/>
    <property type="match status" value="1"/>
</dbReference>
<dbReference type="CDD" id="cd00430">
    <property type="entry name" value="PLPDE_III_AR"/>
    <property type="match status" value="1"/>
</dbReference>
<feature type="domain" description="Alanine racemase C-terminal" evidence="7">
    <location>
        <begin position="253"/>
        <end position="380"/>
    </location>
</feature>
<reference evidence="8 9" key="1">
    <citation type="journal article" date="2014" name="Proc. Natl. Acad. Sci. U.S.A.">
        <title>Functional type 2 photosynthetic reaction centers found in the rare bacterial phylum Gemmatimonadetes.</title>
        <authorList>
            <person name="Zeng Y."/>
            <person name="Feng F."/>
            <person name="Medova H."/>
            <person name="Dean J."/>
            <person name="Koblizek M."/>
        </authorList>
    </citation>
    <scope>NUCLEOTIDE SEQUENCE [LARGE SCALE GENOMIC DNA]</scope>
    <source>
        <strain evidence="8 9">AP64</strain>
    </source>
</reference>
<evidence type="ECO:0000256" key="5">
    <source>
        <dbReference type="PIRSR" id="PIRSR600821-50"/>
    </source>
</evidence>
<dbReference type="InterPro" id="IPR011079">
    <property type="entry name" value="Ala_racemase_C"/>
</dbReference>
<dbReference type="GO" id="GO:0030170">
    <property type="term" value="F:pyridoxal phosphate binding"/>
    <property type="evidence" value="ECO:0007669"/>
    <property type="project" value="UniProtKB-UniRule"/>
</dbReference>
<keyword evidence="3 4" id="KW-0413">Isomerase</keyword>
<feature type="binding site" evidence="4 6">
    <location>
        <position position="322"/>
    </location>
    <ligand>
        <name>substrate</name>
    </ligand>
</feature>
<evidence type="ECO:0000256" key="2">
    <source>
        <dbReference type="ARBA" id="ARBA00022898"/>
    </source>
</evidence>
<dbReference type="EC" id="5.1.1.1" evidence="4"/>
<feature type="active site" description="Proton acceptor; specific for L-alanine" evidence="4">
    <location>
        <position position="274"/>
    </location>
</feature>
<comment type="pathway">
    <text evidence="4">Amino-acid biosynthesis; D-alanine biosynthesis; D-alanine from L-alanine: step 1/1.</text>
</comment>
<comment type="similarity">
    <text evidence="4">Belongs to the alanine racemase family.</text>
</comment>
<evidence type="ECO:0000256" key="6">
    <source>
        <dbReference type="PIRSR" id="PIRSR600821-52"/>
    </source>
</evidence>
<dbReference type="UniPathway" id="UPA00042">
    <property type="reaction ID" value="UER00497"/>
</dbReference>
<dbReference type="Gene3D" id="2.40.37.10">
    <property type="entry name" value="Lyase, Ornithine Decarboxylase, Chain A, domain 1"/>
    <property type="match status" value="1"/>
</dbReference>
<dbReference type="HAMAP" id="MF_01201">
    <property type="entry name" value="Ala_racemase"/>
    <property type="match status" value="1"/>
</dbReference>
<dbReference type="GO" id="GO:0005829">
    <property type="term" value="C:cytosol"/>
    <property type="evidence" value="ECO:0007669"/>
    <property type="project" value="TreeGrafter"/>
</dbReference>
<dbReference type="InterPro" id="IPR009006">
    <property type="entry name" value="Ala_racemase/Decarboxylase_C"/>
</dbReference>
<dbReference type="InterPro" id="IPR001608">
    <property type="entry name" value="Ala_racemase_N"/>
</dbReference>
<accession>A0A143BIE0</accession>
<sequence>MAASPIYPTRDDDFARAWLDVDLGALRHNAGVLRARAGVPLLPMVKANGYGVGAVAVARALGMAFDDQPALADAPWGLGIASLDEAELLREAGCLGRIVCLQPLLPNELVRAHALGVTPALHRAADIARWTTLGAPEALAPYHLSVDTGMARAGIRWDEVDSLRDAMRQAPPQGVFTHFHSADESLASRDEQDGRFADALAVLHDVLPPDVLRHSDNSGAIASRHAGSPGHLARPGIALYAGLFSEELGLQPVVHLRARIIDLRAVHEGESVSYGATWRAPGPRRIATIACGYADGYRRHLSNAGMVLINGVRCPVAGRVTMDMIMVDVTAVDCDLGQVATLLGYDGQDCLTVETVAGLAGVSPYELLVGLTLRVPAVYHASIRSSIPSSV</sequence>
<evidence type="ECO:0000313" key="8">
    <source>
        <dbReference type="EMBL" id="AMW04768.1"/>
    </source>
</evidence>
<dbReference type="Pfam" id="PF00842">
    <property type="entry name" value="Ala_racemase_C"/>
    <property type="match status" value="1"/>
</dbReference>
<dbReference type="OrthoDB" id="9813814at2"/>
<comment type="cofactor">
    <cofactor evidence="1 4 5">
        <name>pyridoxal 5'-phosphate</name>
        <dbReference type="ChEBI" id="CHEBI:597326"/>
    </cofactor>
</comment>
<evidence type="ECO:0000259" key="7">
    <source>
        <dbReference type="SMART" id="SM01005"/>
    </source>
</evidence>
<dbReference type="Gene3D" id="3.20.20.10">
    <property type="entry name" value="Alanine racemase"/>
    <property type="match status" value="1"/>
</dbReference>
<dbReference type="Pfam" id="PF01168">
    <property type="entry name" value="Ala_racemase_N"/>
    <property type="match status" value="1"/>
</dbReference>
<dbReference type="STRING" id="1379270.GEMMAAP_07840"/>
<feature type="modified residue" description="N6-(pyridoxal phosphate)lysine" evidence="4 5">
    <location>
        <position position="46"/>
    </location>
</feature>
<reference evidence="8 9" key="2">
    <citation type="journal article" date="2016" name="Environ. Microbiol. Rep.">
        <title>Metagenomic evidence for the presence of phototrophic Gemmatimonadetes bacteria in diverse environments.</title>
        <authorList>
            <person name="Zeng Y."/>
            <person name="Baumbach J."/>
            <person name="Barbosa E.G."/>
            <person name="Azevedo V."/>
            <person name="Zhang C."/>
            <person name="Koblizek M."/>
        </authorList>
    </citation>
    <scope>NUCLEOTIDE SEQUENCE [LARGE SCALE GENOMIC DNA]</scope>
    <source>
        <strain evidence="8 9">AP64</strain>
    </source>
</reference>
<dbReference type="InterPro" id="IPR000821">
    <property type="entry name" value="Ala_racemase"/>
</dbReference>
<comment type="catalytic activity">
    <reaction evidence="4">
        <text>L-alanine = D-alanine</text>
        <dbReference type="Rhea" id="RHEA:20249"/>
        <dbReference type="ChEBI" id="CHEBI:57416"/>
        <dbReference type="ChEBI" id="CHEBI:57972"/>
        <dbReference type="EC" id="5.1.1.1"/>
    </reaction>
</comment>
<dbReference type="SUPFAM" id="SSF50621">
    <property type="entry name" value="Alanine racemase C-terminal domain-like"/>
    <property type="match status" value="1"/>
</dbReference>
<dbReference type="KEGG" id="gph:GEMMAAP_07840"/>
<dbReference type="Proteomes" id="UP000076404">
    <property type="component" value="Chromosome"/>
</dbReference>
<dbReference type="AlphaFoldDB" id="A0A143BIE0"/>
<dbReference type="PANTHER" id="PTHR30511">
    <property type="entry name" value="ALANINE RACEMASE"/>
    <property type="match status" value="1"/>
</dbReference>
<feature type="active site" description="Proton acceptor; specific for D-alanine" evidence="4">
    <location>
        <position position="46"/>
    </location>
</feature>
<protein>
    <recommendedName>
        <fullName evidence="4">Alanine racemase</fullName>
        <ecNumber evidence="4">5.1.1.1</ecNumber>
    </recommendedName>
</protein>
<comment type="function">
    <text evidence="4">Catalyzes the interconversion of L-alanine and D-alanine. May also act on other amino acids.</text>
</comment>
<dbReference type="InterPro" id="IPR029066">
    <property type="entry name" value="PLP-binding_barrel"/>
</dbReference>
<dbReference type="PANTHER" id="PTHR30511:SF0">
    <property type="entry name" value="ALANINE RACEMASE, CATABOLIC-RELATED"/>
    <property type="match status" value="1"/>
</dbReference>
<dbReference type="SMART" id="SM01005">
    <property type="entry name" value="Ala_racemase_C"/>
    <property type="match status" value="1"/>
</dbReference>
<evidence type="ECO:0000313" key="9">
    <source>
        <dbReference type="Proteomes" id="UP000076404"/>
    </source>
</evidence>
<dbReference type="EMBL" id="CP011454">
    <property type="protein sequence ID" value="AMW04768.1"/>
    <property type="molecule type" value="Genomic_DNA"/>
</dbReference>
<evidence type="ECO:0000256" key="1">
    <source>
        <dbReference type="ARBA" id="ARBA00001933"/>
    </source>
</evidence>
<dbReference type="RefSeq" id="WP_026850531.1">
    <property type="nucleotide sequence ID" value="NZ_CP011454.1"/>
</dbReference>
<evidence type="ECO:0000256" key="3">
    <source>
        <dbReference type="ARBA" id="ARBA00023235"/>
    </source>
</evidence>
<dbReference type="PRINTS" id="PR00992">
    <property type="entry name" value="ALARACEMASE"/>
</dbReference>
<dbReference type="GO" id="GO:0030632">
    <property type="term" value="P:D-alanine biosynthetic process"/>
    <property type="evidence" value="ECO:0007669"/>
    <property type="project" value="UniProtKB-UniRule"/>
</dbReference>
<dbReference type="eggNOG" id="COG0787">
    <property type="taxonomic scope" value="Bacteria"/>
</dbReference>
<keyword evidence="2 4" id="KW-0663">Pyridoxal phosphate</keyword>
<proteinExistence type="inferred from homology"/>
<gene>
    <name evidence="8" type="ORF">GEMMAAP_07840</name>
</gene>
<feature type="binding site" evidence="4 6">
    <location>
        <position position="152"/>
    </location>
    <ligand>
        <name>substrate</name>
    </ligand>
</feature>